<feature type="domain" description="FecR N-terminal" evidence="3">
    <location>
        <begin position="14"/>
        <end position="55"/>
    </location>
</feature>
<dbReference type="Pfam" id="PF04773">
    <property type="entry name" value="FecR"/>
    <property type="match status" value="1"/>
</dbReference>
<keyword evidence="1" id="KW-0472">Membrane</keyword>
<dbReference type="Pfam" id="PF16220">
    <property type="entry name" value="DUF4880"/>
    <property type="match status" value="1"/>
</dbReference>
<protein>
    <submittedName>
        <fullName evidence="4">Iron dicitrate transport regulator FecR</fullName>
    </submittedName>
</protein>
<keyword evidence="5" id="KW-1185">Reference proteome</keyword>
<feature type="domain" description="FecR protein" evidence="2">
    <location>
        <begin position="122"/>
        <end position="213"/>
    </location>
</feature>
<evidence type="ECO:0000313" key="4">
    <source>
        <dbReference type="EMBL" id="PTD22069.1"/>
    </source>
</evidence>
<dbReference type="InterPro" id="IPR032623">
    <property type="entry name" value="FecR_N"/>
</dbReference>
<dbReference type="AlphaFoldDB" id="A0A2T4I0B3"/>
<proteinExistence type="predicted"/>
<dbReference type="EMBL" id="PHHF01000042">
    <property type="protein sequence ID" value="PTD22069.1"/>
    <property type="molecule type" value="Genomic_DNA"/>
</dbReference>
<dbReference type="PIRSF" id="PIRSF018266">
    <property type="entry name" value="FecR"/>
    <property type="match status" value="1"/>
</dbReference>
<dbReference type="PANTHER" id="PTHR30273">
    <property type="entry name" value="PERIPLASMIC SIGNAL SENSOR AND SIGMA FACTOR ACTIVATOR FECR-RELATED"/>
    <property type="match status" value="1"/>
</dbReference>
<dbReference type="RefSeq" id="WP_107394801.1">
    <property type="nucleotide sequence ID" value="NZ_PHHF01000042.1"/>
</dbReference>
<dbReference type="PANTHER" id="PTHR30273:SF2">
    <property type="entry name" value="PROTEIN FECR"/>
    <property type="match status" value="1"/>
</dbReference>
<gene>
    <name evidence="4" type="ORF">CV103_09845</name>
</gene>
<evidence type="ECO:0000259" key="3">
    <source>
        <dbReference type="Pfam" id="PF16220"/>
    </source>
</evidence>
<dbReference type="GO" id="GO:0016989">
    <property type="term" value="F:sigma factor antagonist activity"/>
    <property type="evidence" value="ECO:0007669"/>
    <property type="project" value="TreeGrafter"/>
</dbReference>
<comment type="caution">
    <text evidence="4">The sequence shown here is derived from an EMBL/GenBank/DDBJ whole genome shotgun (WGS) entry which is preliminary data.</text>
</comment>
<evidence type="ECO:0000313" key="5">
    <source>
        <dbReference type="Proteomes" id="UP000241206"/>
    </source>
</evidence>
<evidence type="ECO:0000256" key="1">
    <source>
        <dbReference type="SAM" id="Phobius"/>
    </source>
</evidence>
<evidence type="ECO:0000259" key="2">
    <source>
        <dbReference type="Pfam" id="PF04773"/>
    </source>
</evidence>
<accession>A0A2T4I0B3</accession>
<dbReference type="Proteomes" id="UP000241206">
    <property type="component" value="Unassembled WGS sequence"/>
</dbReference>
<dbReference type="Gene3D" id="2.60.120.1440">
    <property type="match status" value="1"/>
</dbReference>
<organism evidence="4 5">
    <name type="scientific">Edaphosphingomonas fennica</name>
    <dbReference type="NCBI Taxonomy" id="114404"/>
    <lineage>
        <taxon>Bacteria</taxon>
        <taxon>Pseudomonadati</taxon>
        <taxon>Pseudomonadota</taxon>
        <taxon>Alphaproteobacteria</taxon>
        <taxon>Sphingomonadales</taxon>
        <taxon>Rhizorhabdaceae</taxon>
        <taxon>Edaphosphingomonas</taxon>
    </lineage>
</organism>
<dbReference type="Gene3D" id="3.55.50.30">
    <property type="match status" value="1"/>
</dbReference>
<feature type="transmembrane region" description="Helical" evidence="1">
    <location>
        <begin position="97"/>
        <end position="116"/>
    </location>
</feature>
<sequence length="344" mass="36951">MNGPVDTTPPSRDEQAVEWCIALAEGHLAGEEQRQFDAWVADPDNARALDEAVRLWQAAESAANLPELIHIRSAALESYRRANSRRWTGGIAWNRPWAAALAAVLVAMLFTGLLWLRDAANTYATGIGERRVAMLADGSKLTLDGDTEVKVSLQAGRRALTLVKGRAKFDVAKDPLRPFSVAAADKIVVATGTSFSVELLGDKVHVVLLEGHVAMLTERDGRTVPQMARARHAAVAADQILQPGGELVAQVESLAPAVLTQSEPVGPSWEAGLLNFDDEPLATAVARMNRYSRQQLVIADARIAGLKVNGVFAAGDVETFIEGVSVLDGVRATRTGEAIVLRRN</sequence>
<name>A0A2T4I0B3_9SPHN</name>
<keyword evidence="1" id="KW-1133">Transmembrane helix</keyword>
<reference evidence="4 5" key="1">
    <citation type="submission" date="2017-11" db="EMBL/GenBank/DDBJ databases">
        <title>Sphingomonas oleivorans sp. nov., isolated from oil-contaminated soil.</title>
        <authorList>
            <person name="Wang L."/>
            <person name="Chen L."/>
        </authorList>
    </citation>
    <scope>NUCLEOTIDE SEQUENCE [LARGE SCALE GENOMIC DNA]</scope>
    <source>
        <strain evidence="4 5">K101</strain>
    </source>
</reference>
<dbReference type="InterPro" id="IPR006860">
    <property type="entry name" value="FecR"/>
</dbReference>
<keyword evidence="1" id="KW-0812">Transmembrane</keyword>
<dbReference type="InterPro" id="IPR012373">
    <property type="entry name" value="Ferrdict_sens_TM"/>
</dbReference>